<dbReference type="GO" id="GO:0044010">
    <property type="term" value="P:single-species biofilm formation"/>
    <property type="evidence" value="ECO:0007669"/>
    <property type="project" value="InterPro"/>
</dbReference>
<dbReference type="EMBL" id="VLKP01000019">
    <property type="protein sequence ID" value="TWI05408.1"/>
    <property type="molecule type" value="Genomic_DNA"/>
</dbReference>
<dbReference type="GO" id="GO:0017148">
    <property type="term" value="P:negative regulation of translation"/>
    <property type="evidence" value="ECO:0007669"/>
    <property type="project" value="InterPro"/>
</dbReference>
<comment type="caution">
    <text evidence="1">The sequence shown here is derived from an EMBL/GenBank/DDBJ whole genome shotgun (WGS) entry which is preliminary data.</text>
</comment>
<accession>A0A562LCQ9</accession>
<organism evidence="1 2">
    <name type="scientific">Aerolutibacter ruishenii</name>
    <dbReference type="NCBI Taxonomy" id="686800"/>
    <lineage>
        <taxon>Bacteria</taxon>
        <taxon>Pseudomonadati</taxon>
        <taxon>Pseudomonadota</taxon>
        <taxon>Gammaproteobacteria</taxon>
        <taxon>Lysobacterales</taxon>
        <taxon>Lysobacteraceae</taxon>
        <taxon>Aerolutibacter</taxon>
    </lineage>
</organism>
<evidence type="ECO:0000313" key="2">
    <source>
        <dbReference type="Proteomes" id="UP000316471"/>
    </source>
</evidence>
<reference evidence="1 2" key="1">
    <citation type="journal article" date="2015" name="Stand. Genomic Sci.">
        <title>Genomic Encyclopedia of Bacterial and Archaeal Type Strains, Phase III: the genomes of soil and plant-associated and newly described type strains.</title>
        <authorList>
            <person name="Whitman W.B."/>
            <person name="Woyke T."/>
            <person name="Klenk H.P."/>
            <person name="Zhou Y."/>
            <person name="Lilburn T.G."/>
            <person name="Beck B.J."/>
            <person name="De Vos P."/>
            <person name="Vandamme P."/>
            <person name="Eisen J.A."/>
            <person name="Garrity G."/>
            <person name="Hugenholtz P."/>
            <person name="Kyrpides N.C."/>
        </authorList>
    </citation>
    <scope>NUCLEOTIDE SEQUENCE [LARGE SCALE GENOMIC DNA]</scope>
    <source>
        <strain evidence="1 2">CGMCC 1.10136</strain>
    </source>
</reference>
<dbReference type="Gene3D" id="3.30.2310.40">
    <property type="match status" value="1"/>
</dbReference>
<dbReference type="InterPro" id="IPR038493">
    <property type="entry name" value="MqsR_sf"/>
</dbReference>
<dbReference type="AlphaFoldDB" id="A0A562LCQ9"/>
<protein>
    <submittedName>
        <fullName evidence="1">Motility quorum-sensing regulator/GCU-specific mRNA interferase toxin</fullName>
    </submittedName>
</protein>
<sequence>MQYAGTPDFSDANQLAKNNQLGYSALMEKRTPHCKLAVVKALVEAGKVRTTHAARTGANELGLAFSDMLDVVMALTPADFYKSMTTHADHTVWQDVYRPSTQAGDVYLKLMVIDDVLIVSFKEL</sequence>
<gene>
    <name evidence="1" type="ORF">IP93_03043</name>
</gene>
<dbReference type="CDD" id="cd12869">
    <property type="entry name" value="MqsR"/>
    <property type="match status" value="1"/>
</dbReference>
<proteinExistence type="predicted"/>
<dbReference type="InterPro" id="IPR031451">
    <property type="entry name" value="MqsR_toxin"/>
</dbReference>
<dbReference type="Pfam" id="PF15723">
    <property type="entry name" value="MqsR_toxin"/>
    <property type="match status" value="1"/>
</dbReference>
<dbReference type="Proteomes" id="UP000316471">
    <property type="component" value="Unassembled WGS sequence"/>
</dbReference>
<keyword evidence="2" id="KW-1185">Reference proteome</keyword>
<evidence type="ECO:0000313" key="1">
    <source>
        <dbReference type="EMBL" id="TWI05408.1"/>
    </source>
</evidence>
<dbReference type="GO" id="GO:0009372">
    <property type="term" value="P:quorum sensing"/>
    <property type="evidence" value="ECO:0007669"/>
    <property type="project" value="InterPro"/>
</dbReference>
<name>A0A562LCQ9_9GAMM</name>